<dbReference type="GO" id="GO:0003723">
    <property type="term" value="F:RNA binding"/>
    <property type="evidence" value="ECO:0007669"/>
    <property type="project" value="InterPro"/>
</dbReference>
<keyword evidence="6" id="KW-0378">Hydrolase</keyword>
<dbReference type="CDD" id="cd18038">
    <property type="entry name" value="DEXXQc_Helz-like"/>
    <property type="match status" value="1"/>
</dbReference>
<dbReference type="EMBL" id="JAOPGA020000251">
    <property type="protein sequence ID" value="KAL0477841.1"/>
    <property type="molecule type" value="Genomic_DNA"/>
</dbReference>
<evidence type="ECO:0000256" key="6">
    <source>
        <dbReference type="ARBA" id="ARBA00022801"/>
    </source>
</evidence>
<dbReference type="InterPro" id="IPR049079">
    <property type="entry name" value="Mov-10_helical"/>
</dbReference>
<dbReference type="InterPro" id="IPR047187">
    <property type="entry name" value="SF1_C_Upf1"/>
</dbReference>
<keyword evidence="16" id="KW-1185">Reference proteome</keyword>
<feature type="domain" description="Helicase MOV-10 helical" evidence="14">
    <location>
        <begin position="64"/>
        <end position="138"/>
    </location>
</feature>
<dbReference type="PANTHER" id="PTHR45418">
    <property type="entry name" value="CANCER/TESTIS ANTIGEN 55"/>
    <property type="match status" value="1"/>
</dbReference>
<dbReference type="Pfam" id="PF21635">
    <property type="entry name" value="Mov-10_helical"/>
    <property type="match status" value="1"/>
</dbReference>
<dbReference type="GO" id="GO:0005524">
    <property type="term" value="F:ATP binding"/>
    <property type="evidence" value="ECO:0007669"/>
    <property type="project" value="UniProtKB-KW"/>
</dbReference>
<dbReference type="InterPro" id="IPR041679">
    <property type="entry name" value="DNA2/NAM7-like_C"/>
</dbReference>
<evidence type="ECO:0000256" key="1">
    <source>
        <dbReference type="ARBA" id="ARBA00004496"/>
    </source>
</evidence>
<evidence type="ECO:0000259" key="11">
    <source>
        <dbReference type="Pfam" id="PF13086"/>
    </source>
</evidence>
<dbReference type="Gene3D" id="3.40.50.300">
    <property type="entry name" value="P-loop containing nucleotide triphosphate hydrolases"/>
    <property type="match status" value="2"/>
</dbReference>
<gene>
    <name evidence="15" type="ORF">AKO1_005271</name>
</gene>
<keyword evidence="4" id="KW-0963">Cytoplasm</keyword>
<dbReference type="InterPro" id="IPR027417">
    <property type="entry name" value="P-loop_NTPase"/>
</dbReference>
<dbReference type="InterPro" id="IPR049080">
    <property type="entry name" value="MOV-10-like_beta-barrel"/>
</dbReference>
<evidence type="ECO:0000256" key="3">
    <source>
        <dbReference type="ARBA" id="ARBA00012552"/>
    </source>
</evidence>
<evidence type="ECO:0000256" key="8">
    <source>
        <dbReference type="ARBA" id="ARBA00022840"/>
    </source>
</evidence>
<dbReference type="Pfam" id="PF21634">
    <property type="entry name" value="MOV-10_beta-barrel"/>
    <property type="match status" value="1"/>
</dbReference>
<evidence type="ECO:0000259" key="13">
    <source>
        <dbReference type="Pfam" id="PF21634"/>
    </source>
</evidence>
<keyword evidence="7" id="KW-0347">Helicase</keyword>
<dbReference type="GO" id="GO:0032574">
    <property type="term" value="F:5'-3' RNA helicase activity"/>
    <property type="evidence" value="ECO:0007669"/>
    <property type="project" value="InterPro"/>
</dbReference>
<dbReference type="GO" id="GO:0016787">
    <property type="term" value="F:hydrolase activity"/>
    <property type="evidence" value="ECO:0007669"/>
    <property type="project" value="UniProtKB-KW"/>
</dbReference>
<evidence type="ECO:0000256" key="2">
    <source>
        <dbReference type="ARBA" id="ARBA00005601"/>
    </source>
</evidence>
<comment type="similarity">
    <text evidence="2">Belongs to the DNA2/NAM7 helicase family. SDE3 subfamily.</text>
</comment>
<evidence type="ECO:0000259" key="12">
    <source>
        <dbReference type="Pfam" id="PF13087"/>
    </source>
</evidence>
<evidence type="ECO:0000256" key="4">
    <source>
        <dbReference type="ARBA" id="ARBA00022490"/>
    </source>
</evidence>
<evidence type="ECO:0000256" key="10">
    <source>
        <dbReference type="ARBA" id="ARBA00047984"/>
    </source>
</evidence>
<proteinExistence type="inferred from homology"/>
<evidence type="ECO:0000256" key="7">
    <source>
        <dbReference type="ARBA" id="ARBA00022806"/>
    </source>
</evidence>
<keyword evidence="8" id="KW-0067">ATP-binding</keyword>
<name>A0AAW2YLN2_9EUKA</name>
<evidence type="ECO:0000313" key="16">
    <source>
        <dbReference type="Proteomes" id="UP001431209"/>
    </source>
</evidence>
<evidence type="ECO:0000256" key="5">
    <source>
        <dbReference type="ARBA" id="ARBA00022741"/>
    </source>
</evidence>
<comment type="catalytic activity">
    <reaction evidence="10">
        <text>ATP + H2O = ADP + phosphate + H(+)</text>
        <dbReference type="Rhea" id="RHEA:13065"/>
        <dbReference type="ChEBI" id="CHEBI:15377"/>
        <dbReference type="ChEBI" id="CHEBI:15378"/>
        <dbReference type="ChEBI" id="CHEBI:30616"/>
        <dbReference type="ChEBI" id="CHEBI:43474"/>
        <dbReference type="ChEBI" id="CHEBI:456216"/>
        <dbReference type="EC" id="3.6.4.13"/>
    </reaction>
</comment>
<dbReference type="GO" id="GO:0005737">
    <property type="term" value="C:cytoplasm"/>
    <property type="evidence" value="ECO:0007669"/>
    <property type="project" value="UniProtKB-SubCell"/>
</dbReference>
<dbReference type="AlphaFoldDB" id="A0AAW2YLN2"/>
<dbReference type="Proteomes" id="UP001431209">
    <property type="component" value="Unassembled WGS sequence"/>
</dbReference>
<reference evidence="15 16" key="1">
    <citation type="submission" date="2024-03" db="EMBL/GenBank/DDBJ databases">
        <title>The Acrasis kona genome and developmental transcriptomes reveal deep origins of eukaryotic multicellular pathways.</title>
        <authorList>
            <person name="Sheikh S."/>
            <person name="Fu C.-J."/>
            <person name="Brown M.W."/>
            <person name="Baldauf S.L."/>
        </authorList>
    </citation>
    <scope>NUCLEOTIDE SEQUENCE [LARGE SCALE GENOMIC DNA]</scope>
    <source>
        <strain evidence="15 16">ATCC MYA-3509</strain>
    </source>
</reference>
<keyword evidence="9" id="KW-0943">RNA-mediated gene silencing</keyword>
<dbReference type="GO" id="GO:0005694">
    <property type="term" value="C:chromosome"/>
    <property type="evidence" value="ECO:0007669"/>
    <property type="project" value="UniProtKB-ARBA"/>
</dbReference>
<comment type="subcellular location">
    <subcellularLocation>
        <location evidence="1">Cytoplasm</location>
    </subcellularLocation>
</comment>
<feature type="domain" description="DNA2/NAM7 helicase helicase" evidence="11">
    <location>
        <begin position="272"/>
        <end position="354"/>
    </location>
</feature>
<evidence type="ECO:0000256" key="9">
    <source>
        <dbReference type="ARBA" id="ARBA00023158"/>
    </source>
</evidence>
<feature type="domain" description="DNA2/NAM7 helicase helicase" evidence="11">
    <location>
        <begin position="385"/>
        <end position="457"/>
    </location>
</feature>
<comment type="caution">
    <text evidence="15">The sequence shown here is derived from an EMBL/GenBank/DDBJ whole genome shotgun (WGS) entry which is preliminary data.</text>
</comment>
<protein>
    <recommendedName>
        <fullName evidence="3">RNA helicase</fullName>
        <ecNumber evidence="3">3.6.4.13</ecNumber>
    </recommendedName>
</protein>
<feature type="domain" description="Helicase MOV-10-like beta-barrel" evidence="13">
    <location>
        <begin position="140"/>
        <end position="218"/>
    </location>
</feature>
<dbReference type="InterPro" id="IPR026122">
    <property type="entry name" value="MOV-10/SDE3_DEXXQ/H-box"/>
</dbReference>
<dbReference type="Pfam" id="PF13086">
    <property type="entry name" value="AAA_11"/>
    <property type="match status" value="2"/>
</dbReference>
<accession>A0AAW2YLN2</accession>
<dbReference type="CDD" id="cd18808">
    <property type="entry name" value="SF1_C_Upf1"/>
    <property type="match status" value="1"/>
</dbReference>
<dbReference type="FunFam" id="3.40.50.300:FF:000326">
    <property type="entry name" value="P-loop containing nucleoside triphosphate hydrolase"/>
    <property type="match status" value="1"/>
</dbReference>
<dbReference type="InterPro" id="IPR041677">
    <property type="entry name" value="DNA2/NAM7_AAA_11"/>
</dbReference>
<dbReference type="SUPFAM" id="SSF52540">
    <property type="entry name" value="P-loop containing nucleoside triphosphate hydrolases"/>
    <property type="match status" value="1"/>
</dbReference>
<feature type="domain" description="DNA2/NAM7 helicase-like C-terminal" evidence="12">
    <location>
        <begin position="465"/>
        <end position="673"/>
    </location>
</feature>
<keyword evidence="5" id="KW-0547">Nucleotide-binding</keyword>
<organism evidence="15 16">
    <name type="scientific">Acrasis kona</name>
    <dbReference type="NCBI Taxonomy" id="1008807"/>
    <lineage>
        <taxon>Eukaryota</taxon>
        <taxon>Discoba</taxon>
        <taxon>Heterolobosea</taxon>
        <taxon>Tetramitia</taxon>
        <taxon>Eutetramitia</taxon>
        <taxon>Acrasidae</taxon>
        <taxon>Acrasis</taxon>
    </lineage>
</organism>
<sequence>MHELRAPNPHVFDDLYDSRNPQISNKHSDVAKDRFRTTFSKVDASSFGFRPETAEQSLKFIAKLGEYEVPEHLTRLTELARIGTQEDYDNELHRVVTAEFNLNTATDLINSCTHTKRYKSVFQMLLYLEELQMKIDIRTYDLFDIKLEIDFHRRELFRITVPGLAEGRPSVMQGDQIFVVDKESNEVHQGYAHVCAMDHVLCSFSDQVSDKKIYDVQFTFTRSTLRAMHRALENGFLFDMLIDRETWGHRLRVDKKELQNKVEGMDLADKRLNKKQAQLVELLAHRRMSLPIVLFGPPGTGKTSSLVEAIHQLLIKDPEARILICTPSNSSADLICVRLHRLSAIARDSMLRLNAFARKLSSIADEEIKPYCVLDEKDQFTFPMLSVLREKRVIITTLMSSSYLYSFGLSKHFTHIVIDECGQSMEPETIVPLLTSNSDAVILFAGDPRQLGPIIRSPMAIQCGMDISLLERITELHEKESPCCHLIRLHETYRSHPSIMNLYSKTFYEGSLVCRSDKSITHSLLSWKGFKRNKHTHPILFKHTSGLESRTADSPSWFNDDEAEVVMDTALSLLTQKLNLTVEDIGIITPYRKQVEKIRAKINSNPATRGIQIGTVEVYQGKEKRAIIISTVRSQQKYITFDDKFKLGFLKNPKRLNVAISRAQAALVIVGNAQLLCLDENWKKVIDACVHLNCYDGPKIVPLVVNEHDLVENQEVMNPDQEWRGDAL</sequence>
<evidence type="ECO:0000313" key="15">
    <source>
        <dbReference type="EMBL" id="KAL0477841.1"/>
    </source>
</evidence>
<dbReference type="EC" id="3.6.4.13" evidence="3"/>
<evidence type="ECO:0000259" key="14">
    <source>
        <dbReference type="Pfam" id="PF21635"/>
    </source>
</evidence>
<dbReference type="PANTHER" id="PTHR45418:SF1">
    <property type="entry name" value="CANCER_TESTIS ANTIGEN 55"/>
    <property type="match status" value="1"/>
</dbReference>
<dbReference type="Pfam" id="PF13087">
    <property type="entry name" value="AAA_12"/>
    <property type="match status" value="1"/>
</dbReference>
<dbReference type="GO" id="GO:0031047">
    <property type="term" value="P:regulatory ncRNA-mediated gene silencing"/>
    <property type="evidence" value="ECO:0007669"/>
    <property type="project" value="UniProtKB-KW"/>
</dbReference>